<dbReference type="GO" id="GO:0030479">
    <property type="term" value="C:actin cortical patch"/>
    <property type="evidence" value="ECO:0007669"/>
    <property type="project" value="TreeGrafter"/>
</dbReference>
<dbReference type="STRING" id="1507870.A0A1V8SR97"/>
<accession>A0A1V8SR97</accession>
<protein>
    <recommendedName>
        <fullName evidence="1">Phosphatidate phosphatase APP1 catalytic domain-containing protein</fullName>
    </recommendedName>
</protein>
<dbReference type="Proteomes" id="UP000192596">
    <property type="component" value="Unassembled WGS sequence"/>
</dbReference>
<dbReference type="InParanoid" id="A0A1V8SR97"/>
<name>A0A1V8SR97_9PEZI</name>
<comment type="caution">
    <text evidence="2">The sequence shown here is derived from an EMBL/GenBank/DDBJ whole genome shotgun (WGS) entry which is preliminary data.</text>
</comment>
<evidence type="ECO:0000313" key="2">
    <source>
        <dbReference type="EMBL" id="OQO01548.1"/>
    </source>
</evidence>
<dbReference type="Pfam" id="PF09949">
    <property type="entry name" value="APP1_cat"/>
    <property type="match status" value="1"/>
</dbReference>
<dbReference type="PANTHER" id="PTHR28208">
    <property type="entry name" value="PHOSPHATIDATE PHOSPHATASE APP1"/>
    <property type="match status" value="1"/>
</dbReference>
<feature type="domain" description="Phosphatidate phosphatase APP1 catalytic" evidence="1">
    <location>
        <begin position="201"/>
        <end position="361"/>
    </location>
</feature>
<keyword evidence="3" id="KW-1185">Reference proteome</keyword>
<dbReference type="GO" id="GO:0008195">
    <property type="term" value="F:phosphatidate phosphatase activity"/>
    <property type="evidence" value="ECO:0007669"/>
    <property type="project" value="InterPro"/>
</dbReference>
<dbReference type="EMBL" id="NAJO01000030">
    <property type="protein sequence ID" value="OQO01548.1"/>
    <property type="molecule type" value="Genomic_DNA"/>
</dbReference>
<proteinExistence type="predicted"/>
<dbReference type="OrthoDB" id="414243at2759"/>
<dbReference type="InterPro" id="IPR052935">
    <property type="entry name" value="Mg2+_PAP"/>
</dbReference>
<dbReference type="InterPro" id="IPR019236">
    <property type="entry name" value="APP1_cat"/>
</dbReference>
<dbReference type="PANTHER" id="PTHR28208:SF1">
    <property type="entry name" value="FILAMENT ORGANIZATION PROTEIN APP1-LIKE, PUTATIVE (AFU_ORTHOLOGUE AFUA_1G06650)-RELATED"/>
    <property type="match status" value="1"/>
</dbReference>
<evidence type="ECO:0000313" key="3">
    <source>
        <dbReference type="Proteomes" id="UP000192596"/>
    </source>
</evidence>
<reference evidence="3" key="1">
    <citation type="submission" date="2017-03" db="EMBL/GenBank/DDBJ databases">
        <title>Genomes of endolithic fungi from Antarctica.</title>
        <authorList>
            <person name="Coleine C."/>
            <person name="Masonjones S."/>
            <person name="Stajich J.E."/>
        </authorList>
    </citation>
    <scope>NUCLEOTIDE SEQUENCE [LARGE SCALE GENOMIC DNA]</scope>
    <source>
        <strain evidence="3">CCFEE 5527</strain>
    </source>
</reference>
<evidence type="ECO:0000259" key="1">
    <source>
        <dbReference type="Pfam" id="PF09949"/>
    </source>
</evidence>
<organism evidence="2 3">
    <name type="scientific">Cryoendolithus antarcticus</name>
    <dbReference type="NCBI Taxonomy" id="1507870"/>
    <lineage>
        <taxon>Eukaryota</taxon>
        <taxon>Fungi</taxon>
        <taxon>Dikarya</taxon>
        <taxon>Ascomycota</taxon>
        <taxon>Pezizomycotina</taxon>
        <taxon>Dothideomycetes</taxon>
        <taxon>Dothideomycetidae</taxon>
        <taxon>Cladosporiales</taxon>
        <taxon>Cladosporiaceae</taxon>
        <taxon>Cryoendolithus</taxon>
    </lineage>
</organism>
<sequence length="411" mass="45692">MDFFNELTSQGRRALVDATSFGAIERSSPWSPDVDAELRHAMPDLFDRFPINWPWTPVKPIDPALHAVWILDNTAFRDSKSGWKAEFVAAYFIKNSGKDVSRVVSTILDFVDLKADDVTRQRVAKRLQPFVDTVLPKRTIDVSVDGKARLELGPSSQSGISSKVYDLQIQPSAPAVQTAALDLPPPFGLPATTHFAAPTGWAILSDIDDTIKVTQTPSPVGVLTNTFCVETPQPISGMPELYAHLNKLLATKNPNNESPPFFYLSASPYNLYPFLRTFLTTNYPSGTTILRDASWQNLGGLITSLSQGTNEYKTDRITKVHSWLPGRKFILIGDSTQSDPEAYGNAARAFPEWVGAIFIRKVTGIAEMNENEKNSSERFEKAFKGVDRRLWYVFEKPGEVAERIEGMMGGR</sequence>
<gene>
    <name evidence="2" type="ORF">B0A48_12584</name>
</gene>
<dbReference type="AlphaFoldDB" id="A0A1V8SR97"/>